<reference evidence="3" key="1">
    <citation type="journal article" date="2019" name="Int. J. Syst. Evol. Microbiol.">
        <title>The Global Catalogue of Microorganisms (GCM) 10K type strain sequencing project: providing services to taxonomists for standard genome sequencing and annotation.</title>
        <authorList>
            <consortium name="The Broad Institute Genomics Platform"/>
            <consortium name="The Broad Institute Genome Sequencing Center for Infectious Disease"/>
            <person name="Wu L."/>
            <person name="Ma J."/>
        </authorList>
    </citation>
    <scope>NUCLEOTIDE SEQUENCE [LARGE SCALE GENOMIC DNA]</scope>
    <source>
        <strain evidence="3">JCM 16242</strain>
    </source>
</reference>
<comment type="caution">
    <text evidence="2">The sequence shown here is derived from an EMBL/GenBank/DDBJ whole genome shotgun (WGS) entry which is preliminary data.</text>
</comment>
<gene>
    <name evidence="2" type="ORF">GCM10009126_17100</name>
</gene>
<dbReference type="EMBL" id="BAAAFO010000002">
    <property type="protein sequence ID" value="GAA0252322.1"/>
    <property type="molecule type" value="Genomic_DNA"/>
</dbReference>
<dbReference type="RefSeq" id="WP_343882142.1">
    <property type="nucleotide sequence ID" value="NZ_BAAAFO010000002.1"/>
</dbReference>
<evidence type="ECO:0000313" key="2">
    <source>
        <dbReference type="EMBL" id="GAA0252322.1"/>
    </source>
</evidence>
<evidence type="ECO:0000313" key="3">
    <source>
        <dbReference type="Proteomes" id="UP001500657"/>
    </source>
</evidence>
<protein>
    <submittedName>
        <fullName evidence="2">Uncharacterized protein</fullName>
    </submittedName>
</protein>
<organism evidence="2 3">
    <name type="scientific">Rhodanobacter caeni</name>
    <dbReference type="NCBI Taxonomy" id="657654"/>
    <lineage>
        <taxon>Bacteria</taxon>
        <taxon>Pseudomonadati</taxon>
        <taxon>Pseudomonadota</taxon>
        <taxon>Gammaproteobacteria</taxon>
        <taxon>Lysobacterales</taxon>
        <taxon>Rhodanobacteraceae</taxon>
        <taxon>Rhodanobacter</taxon>
    </lineage>
</organism>
<keyword evidence="3" id="KW-1185">Reference proteome</keyword>
<name>A0ABP3E7F7_9GAMM</name>
<accession>A0ABP3E7F7</accession>
<feature type="region of interest" description="Disordered" evidence="1">
    <location>
        <begin position="1"/>
        <end position="28"/>
    </location>
</feature>
<proteinExistence type="predicted"/>
<dbReference type="Proteomes" id="UP001500657">
    <property type="component" value="Unassembled WGS sequence"/>
</dbReference>
<sequence>MKKGMDKKAEGNKKKAPARETQKAPEDLYAKRVERAAADRHARKQRPFPACSFEEALDFAKQIFTFGSGQPVRRLLIFDHIGKSSESGPSRQLITNSNKYGLIEGGYQAEFLKLTQKGARAVDDEIPRREQAKARAELAVLDIPVFNQLYEKFCGSKLPPRAALIDAASDFSIPTELGEECVDTFIVNVRFAGLLQTLSGSERLITLDHFLDSLPASGVGNTPRIAHTFEGAGGALITASSAEFEKTCFYITPIGDEGSEQRKHSDLFLGSIVEPAMDQFGLKVIRADAIDKPGTITRQIIDYILRSRLVIADLSFHNPNVFYELAIRHAAKLPIVQIIRLSERVPFDLNQMRTIRIDTSDIYSLVPKIESYRSEIASQTRRVLEDPTSSDNPISTFAPSLTVTIG</sequence>
<evidence type="ECO:0000256" key="1">
    <source>
        <dbReference type="SAM" id="MobiDB-lite"/>
    </source>
</evidence>